<feature type="compositionally biased region" description="Basic and acidic residues" evidence="5">
    <location>
        <begin position="460"/>
        <end position="492"/>
    </location>
</feature>
<protein>
    <submittedName>
        <fullName evidence="7">Radical SAM domain protein</fullName>
    </submittedName>
</protein>
<evidence type="ECO:0000256" key="2">
    <source>
        <dbReference type="ARBA" id="ARBA00022723"/>
    </source>
</evidence>
<dbReference type="STRING" id="700015.Corgl_0524"/>
<keyword evidence="4" id="KW-0411">Iron-sulfur</keyword>
<dbReference type="HOGENOM" id="CLU_044700_0_0_11"/>
<feature type="compositionally biased region" description="Basic and acidic residues" evidence="5">
    <location>
        <begin position="439"/>
        <end position="451"/>
    </location>
</feature>
<dbReference type="CDD" id="cd21128">
    <property type="entry name" value="SPASM_rSAM"/>
    <property type="match status" value="1"/>
</dbReference>
<dbReference type="InterPro" id="IPR007197">
    <property type="entry name" value="rSAM"/>
</dbReference>
<keyword evidence="8" id="KW-1185">Reference proteome</keyword>
<dbReference type="CDD" id="cd01335">
    <property type="entry name" value="Radical_SAM"/>
    <property type="match status" value="1"/>
</dbReference>
<dbReference type="Pfam" id="PF13186">
    <property type="entry name" value="SPASM"/>
    <property type="match status" value="1"/>
</dbReference>
<dbReference type="GO" id="GO:0003824">
    <property type="term" value="F:catalytic activity"/>
    <property type="evidence" value="ECO:0007669"/>
    <property type="project" value="InterPro"/>
</dbReference>
<feature type="domain" description="Radical SAM core" evidence="6">
    <location>
        <begin position="103"/>
        <end position="310"/>
    </location>
</feature>
<dbReference type="eggNOG" id="COG0535">
    <property type="taxonomic scope" value="Bacteria"/>
</dbReference>
<keyword evidence="2" id="KW-0479">Metal-binding</keyword>
<gene>
    <name evidence="7" type="ordered locus">Corgl_0524</name>
</gene>
<evidence type="ECO:0000256" key="5">
    <source>
        <dbReference type="SAM" id="MobiDB-lite"/>
    </source>
</evidence>
<dbReference type="Gene3D" id="3.20.20.70">
    <property type="entry name" value="Aldolase class I"/>
    <property type="match status" value="1"/>
</dbReference>
<evidence type="ECO:0000256" key="4">
    <source>
        <dbReference type="ARBA" id="ARBA00023014"/>
    </source>
</evidence>
<name>F2NBA4_CORGP</name>
<dbReference type="SUPFAM" id="SSF102114">
    <property type="entry name" value="Radical SAM enzymes"/>
    <property type="match status" value="1"/>
</dbReference>
<dbReference type="PANTHER" id="PTHR43524:SF1">
    <property type="entry name" value="RADICAL SAM SUPERFAMILY PROTEIN"/>
    <property type="match status" value="1"/>
</dbReference>
<keyword evidence="3" id="KW-0408">Iron</keyword>
<organism evidence="7 8">
    <name type="scientific">Coriobacterium glomerans (strain ATCC 49209 / DSM 20642 / JCM 10262 / PW2)</name>
    <dbReference type="NCBI Taxonomy" id="700015"/>
    <lineage>
        <taxon>Bacteria</taxon>
        <taxon>Bacillati</taxon>
        <taxon>Actinomycetota</taxon>
        <taxon>Coriobacteriia</taxon>
        <taxon>Coriobacteriales</taxon>
        <taxon>Coriobacteriaceae</taxon>
        <taxon>Coriobacterium</taxon>
    </lineage>
</organism>
<dbReference type="InterPro" id="IPR058240">
    <property type="entry name" value="rSAM_sf"/>
</dbReference>
<dbReference type="SFLD" id="SFLDS00029">
    <property type="entry name" value="Radical_SAM"/>
    <property type="match status" value="1"/>
</dbReference>
<dbReference type="InterPro" id="IPR013785">
    <property type="entry name" value="Aldolase_TIM"/>
</dbReference>
<sequence length="492" mass="55843">MKATDQIKRAALNKTMDYLLENPDRNLGKIMDMVDKVVPADFFASQRKAMRTAIEGDNNWHDLLLRVLDLNPQIRDSLLKMLVVDANLMAWPRQEAMREKYRCNIPWTVLMDPTSACNLHCTGCWAAEYGAKENLTLEELDSIIEQGCELGTHVYIYTGGEPLVRKRDLIEICERHPDCAFLAFTNATLIDEEFCQEMLRVKNFVPAISVEGFEEATDARRGAGTYRKVRDAMRLLAAHGLPFGVSCCYTSENADSIASEEFFDWMIEQGALFCWVFTFMPIGADAPTELMASAEQRERLYHFMRDMRTKKPLFTIDFWNDGEFVGGCIAGGRRYLHINAAGDVEPCVFAHYANANIRETSLLDALRSPLFMAYYEGQPFNDNLLRPCPILDNPGRLAEMVQRTGAHSTDLEHHEDASVLCAKCERAARAWESRAERLWRDPGDPMHDRRNSPGQGMSEADMHKLERLERAHPVASDARKDTAAEREAEPVS</sequence>
<dbReference type="Pfam" id="PF04055">
    <property type="entry name" value="Radical_SAM"/>
    <property type="match status" value="1"/>
</dbReference>
<reference evidence="8" key="1">
    <citation type="journal article" date="2013" name="Stand. Genomic Sci.">
        <title>Complete genome sequence of Coriobacterium glomerans type strain (PW2(T)) from the midgut of Pyrrhocoris apterus L. (red soldier bug).</title>
        <authorList>
            <person name="Stackebrandt E."/>
            <person name="Zeytun A."/>
            <person name="Lapidus A."/>
            <person name="Nolan M."/>
            <person name="Lucas S."/>
            <person name="Hammon N."/>
            <person name="Deshpande S."/>
            <person name="Cheng J.F."/>
            <person name="Tapia R."/>
            <person name="Goodwin L.A."/>
            <person name="Pitluck S."/>
            <person name="Liolios K."/>
            <person name="Pagani I."/>
            <person name="Ivanova N."/>
            <person name="Mavromatis K."/>
            <person name="Mikhailova N."/>
            <person name="Huntemann M."/>
            <person name="Pati A."/>
            <person name="Chen A."/>
            <person name="Palaniappan K."/>
            <person name="Chang Y.J."/>
            <person name="Land M."/>
            <person name="Hauser L."/>
            <person name="Rohde M."/>
            <person name="Pukall R."/>
            <person name="Goker M."/>
            <person name="Detter J.C."/>
            <person name="Woyke T."/>
            <person name="Bristow J."/>
            <person name="Eisen J.A."/>
            <person name="Markowitz V."/>
            <person name="Hugenholtz P."/>
            <person name="Kyrpides N.C."/>
            <person name="Klenk H.P."/>
        </authorList>
    </citation>
    <scope>NUCLEOTIDE SEQUENCE</scope>
    <source>
        <strain evidence="8">ATCC 49209 / DSM 20642 / JCM 10262 / PW2</strain>
    </source>
</reference>
<dbReference type="PANTHER" id="PTHR43524">
    <property type="entry name" value="RADICAL SAM SUPERFAMILY PROTEIN"/>
    <property type="match status" value="1"/>
</dbReference>
<proteinExistence type="predicted"/>
<dbReference type="RefSeq" id="WP_013708383.1">
    <property type="nucleotide sequence ID" value="NC_015389.1"/>
</dbReference>
<dbReference type="KEGG" id="cgo:Corgl_0524"/>
<dbReference type="SFLD" id="SFLDG01067">
    <property type="entry name" value="SPASM/twitch_domain_containing"/>
    <property type="match status" value="1"/>
</dbReference>
<evidence type="ECO:0000256" key="3">
    <source>
        <dbReference type="ARBA" id="ARBA00023004"/>
    </source>
</evidence>
<dbReference type="InterPro" id="IPR023885">
    <property type="entry name" value="4Fe4S-binding_SPASM_dom"/>
</dbReference>
<evidence type="ECO:0000256" key="1">
    <source>
        <dbReference type="ARBA" id="ARBA00022691"/>
    </source>
</evidence>
<evidence type="ECO:0000313" key="7">
    <source>
        <dbReference type="EMBL" id="AEB06640.1"/>
    </source>
</evidence>
<dbReference type="GO" id="GO:0051536">
    <property type="term" value="F:iron-sulfur cluster binding"/>
    <property type="evidence" value="ECO:0007669"/>
    <property type="project" value="UniProtKB-KW"/>
</dbReference>
<dbReference type="EMBL" id="CP002628">
    <property type="protein sequence ID" value="AEB06640.1"/>
    <property type="molecule type" value="Genomic_DNA"/>
</dbReference>
<dbReference type="PROSITE" id="PS51918">
    <property type="entry name" value="RADICAL_SAM"/>
    <property type="match status" value="1"/>
</dbReference>
<keyword evidence="1" id="KW-0949">S-adenosyl-L-methionine</keyword>
<dbReference type="OrthoDB" id="9782387at2"/>
<accession>F2NBA4</accession>
<dbReference type="AlphaFoldDB" id="F2NBA4"/>
<evidence type="ECO:0000259" key="6">
    <source>
        <dbReference type="PROSITE" id="PS51918"/>
    </source>
</evidence>
<dbReference type="Proteomes" id="UP000006851">
    <property type="component" value="Chromosome"/>
</dbReference>
<dbReference type="GO" id="GO:0046872">
    <property type="term" value="F:metal ion binding"/>
    <property type="evidence" value="ECO:0007669"/>
    <property type="project" value="UniProtKB-KW"/>
</dbReference>
<evidence type="ECO:0000313" key="8">
    <source>
        <dbReference type="Proteomes" id="UP000006851"/>
    </source>
</evidence>
<feature type="region of interest" description="Disordered" evidence="5">
    <location>
        <begin position="439"/>
        <end position="492"/>
    </location>
</feature>